<dbReference type="GeneID" id="64596372"/>
<evidence type="ECO:0000313" key="2">
    <source>
        <dbReference type="EMBL" id="KAG1796295.1"/>
    </source>
</evidence>
<feature type="transmembrane region" description="Helical" evidence="1">
    <location>
        <begin position="117"/>
        <end position="136"/>
    </location>
</feature>
<feature type="non-terminal residue" evidence="2">
    <location>
        <position position="1"/>
    </location>
</feature>
<accession>A0A9P7DJU4</accession>
<keyword evidence="3" id="KW-1185">Reference proteome</keyword>
<reference evidence="2" key="1">
    <citation type="journal article" date="2020" name="New Phytol.">
        <title>Comparative genomics reveals dynamic genome evolution in host specialist ectomycorrhizal fungi.</title>
        <authorList>
            <person name="Lofgren L.A."/>
            <person name="Nguyen N.H."/>
            <person name="Vilgalys R."/>
            <person name="Ruytinx J."/>
            <person name="Liao H.L."/>
            <person name="Branco S."/>
            <person name="Kuo A."/>
            <person name="LaButti K."/>
            <person name="Lipzen A."/>
            <person name="Andreopoulos W."/>
            <person name="Pangilinan J."/>
            <person name="Riley R."/>
            <person name="Hundley H."/>
            <person name="Na H."/>
            <person name="Barry K."/>
            <person name="Grigoriev I.V."/>
            <person name="Stajich J.E."/>
            <person name="Kennedy P.G."/>
        </authorList>
    </citation>
    <scope>NUCLEOTIDE SEQUENCE</scope>
    <source>
        <strain evidence="2">S12</strain>
    </source>
</reference>
<organism evidence="2 3">
    <name type="scientific">Suillus plorans</name>
    <dbReference type="NCBI Taxonomy" id="116603"/>
    <lineage>
        <taxon>Eukaryota</taxon>
        <taxon>Fungi</taxon>
        <taxon>Dikarya</taxon>
        <taxon>Basidiomycota</taxon>
        <taxon>Agaricomycotina</taxon>
        <taxon>Agaricomycetes</taxon>
        <taxon>Agaricomycetidae</taxon>
        <taxon>Boletales</taxon>
        <taxon>Suillineae</taxon>
        <taxon>Suillaceae</taxon>
        <taxon>Suillus</taxon>
    </lineage>
</organism>
<keyword evidence="1" id="KW-1133">Transmembrane helix</keyword>
<comment type="caution">
    <text evidence="2">The sequence shown here is derived from an EMBL/GenBank/DDBJ whole genome shotgun (WGS) entry which is preliminary data.</text>
</comment>
<gene>
    <name evidence="2" type="ORF">HD556DRAFT_1360468</name>
</gene>
<dbReference type="OrthoDB" id="2653354at2759"/>
<name>A0A9P7DJU4_9AGAM</name>
<dbReference type="EMBL" id="JABBWE010000019">
    <property type="protein sequence ID" value="KAG1796295.1"/>
    <property type="molecule type" value="Genomic_DNA"/>
</dbReference>
<evidence type="ECO:0000256" key="1">
    <source>
        <dbReference type="SAM" id="Phobius"/>
    </source>
</evidence>
<evidence type="ECO:0000313" key="3">
    <source>
        <dbReference type="Proteomes" id="UP000719766"/>
    </source>
</evidence>
<dbReference type="RefSeq" id="XP_041161811.1">
    <property type="nucleotide sequence ID" value="XM_041302608.1"/>
</dbReference>
<keyword evidence="1" id="KW-0472">Membrane</keyword>
<sequence>MMIARLHAMYQRSRNVLTFLVVIFLIVNVANGVLAGIIMKNVSGEVVVLSGMYQCNVSFVGDSVLLYSITWVLVTVWEIVALCFAVWIATIHFRELRRSSAGGFIGDCFTVLMKTHLLYFASFIPISCFNLAYLSPKTPVELYSTKCHIWIGFLQVCSLAGKFVLGPRLVLGVREYHARLVTDSDVATGMTSMVFEERVYDGKCSA</sequence>
<keyword evidence="1" id="KW-0812">Transmembrane</keyword>
<feature type="transmembrane region" description="Helical" evidence="1">
    <location>
        <begin position="64"/>
        <end position="89"/>
    </location>
</feature>
<feature type="transmembrane region" description="Helical" evidence="1">
    <location>
        <begin position="148"/>
        <end position="165"/>
    </location>
</feature>
<dbReference type="AlphaFoldDB" id="A0A9P7DJU4"/>
<proteinExistence type="predicted"/>
<protein>
    <submittedName>
        <fullName evidence="2">Uncharacterized protein</fullName>
    </submittedName>
</protein>
<dbReference type="Proteomes" id="UP000719766">
    <property type="component" value="Unassembled WGS sequence"/>
</dbReference>